<evidence type="ECO:0000259" key="8">
    <source>
        <dbReference type="Pfam" id="PF01052"/>
    </source>
</evidence>
<reference evidence="10 11" key="1">
    <citation type="submission" date="2016-10" db="EMBL/GenBank/DDBJ databases">
        <authorList>
            <person name="de Groot N.N."/>
        </authorList>
    </citation>
    <scope>NUCLEOTIDE SEQUENCE [LARGE SCALE GENOMIC DNA]</scope>
    <source>
        <strain evidence="10 11">KH1P1</strain>
    </source>
</reference>
<dbReference type="SUPFAM" id="SSF103039">
    <property type="entry name" value="CheC-like"/>
    <property type="match status" value="1"/>
</dbReference>
<dbReference type="GO" id="GO:0009425">
    <property type="term" value="C:bacterial-type flagellum basal body"/>
    <property type="evidence" value="ECO:0007669"/>
    <property type="project" value="InterPro"/>
</dbReference>
<dbReference type="EMBL" id="FOIL01000005">
    <property type="protein sequence ID" value="SET10055.1"/>
    <property type="molecule type" value="Genomic_DNA"/>
</dbReference>
<keyword evidence="5" id="KW-0283">Flagellar rotation</keyword>
<dbReference type="GO" id="GO:0003774">
    <property type="term" value="F:cytoskeletal motor activity"/>
    <property type="evidence" value="ECO:0007669"/>
    <property type="project" value="InterPro"/>
</dbReference>
<feature type="domain" description="Flagellar motor switch protein FliN-like C-terminal" evidence="8">
    <location>
        <begin position="410"/>
        <end position="480"/>
    </location>
</feature>
<dbReference type="AlphaFoldDB" id="A0A1I0BSM3"/>
<proteinExistence type="inferred from homology"/>
<evidence type="ECO:0000259" key="9">
    <source>
        <dbReference type="Pfam" id="PF04509"/>
    </source>
</evidence>
<keyword evidence="10" id="KW-0282">Flagellum</keyword>
<dbReference type="InterPro" id="IPR001543">
    <property type="entry name" value="FliN-like_C"/>
</dbReference>
<keyword evidence="10" id="KW-0969">Cilium</keyword>
<protein>
    <submittedName>
        <fullName evidence="10">Flagellar motor switch protein FliN/FliY</fullName>
    </submittedName>
</protein>
<dbReference type="PANTHER" id="PTHR43484:SF1">
    <property type="entry name" value="FLAGELLAR MOTOR SWITCH PROTEIN FLIN"/>
    <property type="match status" value="1"/>
</dbReference>
<dbReference type="PRINTS" id="PR00956">
    <property type="entry name" value="FLGMOTORFLIN"/>
</dbReference>
<dbReference type="Proteomes" id="UP000199820">
    <property type="component" value="Unassembled WGS sequence"/>
</dbReference>
<feature type="domain" description="CheC-like protein" evidence="9">
    <location>
        <begin position="106"/>
        <end position="141"/>
    </location>
</feature>
<feature type="region of interest" description="Disordered" evidence="7">
    <location>
        <begin position="367"/>
        <end position="394"/>
    </location>
</feature>
<sequence length="490" mass="52379">MASANFNPMEIDAIGEIMNISLGASATALSTMLGAKVNITTPIVKIQNAQQFEFRELEPAVGVEISYTVGLDGNNVMMFSRNDVRIIVGMMMGMEIPEDEFEMDEMNESAIREVMNQMMGSSATAMSEFLGKTVDISTPRSFEVPNEKEFKERYFPGEEEQVVVRFDLEIEEKLQSQFINLMSTSLVKKLLKPFAEQYGLDLGETAESEEAAPESAAPAPEPAAPAAEAPAAEAAPAPSPAPAAEPAPAGVSEGSGKLDQAAADELLKSLLAGTAADPGVAAEPAPAPSPAPAAEAAPAPSPAPVPTVAETAPPPSPAPAPIPQAPAAAVMPQQPVYAAGPDPMTLQILNQMQQSQTQMIELMKQMQEDRRRDAERPAPQRDSMLVTPMNPQQYNDIPANSGEIEANRQMLMKVPLEISVEIGRTRKLVSDILEYTQGSLVVLDKMAGEQADLYVNGECIAHGDIVVVEDNFGIRITEILRKDINAEILG</sequence>
<dbReference type="InterPro" id="IPR036429">
    <property type="entry name" value="SpoA-like_sf"/>
</dbReference>
<dbReference type="SUPFAM" id="SSF101801">
    <property type="entry name" value="Surface presentation of antigens (SPOA)"/>
    <property type="match status" value="1"/>
</dbReference>
<evidence type="ECO:0000256" key="7">
    <source>
        <dbReference type="SAM" id="MobiDB-lite"/>
    </source>
</evidence>
<dbReference type="InterPro" id="IPR012826">
    <property type="entry name" value="FliN"/>
</dbReference>
<keyword evidence="6" id="KW-0472">Membrane</keyword>
<feature type="compositionally biased region" description="Basic and acidic residues" evidence="7">
    <location>
        <begin position="367"/>
        <end position="379"/>
    </location>
</feature>
<evidence type="ECO:0000256" key="1">
    <source>
        <dbReference type="ARBA" id="ARBA00004413"/>
    </source>
</evidence>
<evidence type="ECO:0000256" key="5">
    <source>
        <dbReference type="ARBA" id="ARBA00022779"/>
    </source>
</evidence>
<keyword evidence="4" id="KW-0145">Chemotaxis</keyword>
<name>A0A1I0BSM3_9FIRM</name>
<evidence type="ECO:0000256" key="4">
    <source>
        <dbReference type="ARBA" id="ARBA00022500"/>
    </source>
</evidence>
<evidence type="ECO:0000313" key="10">
    <source>
        <dbReference type="EMBL" id="SET10055.1"/>
    </source>
</evidence>
<feature type="region of interest" description="Disordered" evidence="7">
    <location>
        <begin position="278"/>
        <end position="325"/>
    </location>
</feature>
<dbReference type="CDD" id="cd17907">
    <property type="entry name" value="FliY_FliN-Y"/>
    <property type="match status" value="1"/>
</dbReference>
<feature type="region of interest" description="Disordered" evidence="7">
    <location>
        <begin position="206"/>
        <end position="257"/>
    </location>
</feature>
<evidence type="ECO:0000256" key="2">
    <source>
        <dbReference type="ARBA" id="ARBA00009226"/>
    </source>
</evidence>
<dbReference type="GO" id="GO:0006935">
    <property type="term" value="P:chemotaxis"/>
    <property type="evidence" value="ECO:0007669"/>
    <property type="project" value="UniProtKB-KW"/>
</dbReference>
<dbReference type="GO" id="GO:0071973">
    <property type="term" value="P:bacterial-type flagellum-dependent cell motility"/>
    <property type="evidence" value="ECO:0007669"/>
    <property type="project" value="InterPro"/>
</dbReference>
<dbReference type="OrthoDB" id="9773459at2"/>
<dbReference type="Gene3D" id="2.30.330.10">
    <property type="entry name" value="SpoA-like"/>
    <property type="match status" value="1"/>
</dbReference>
<organism evidence="10 11">
    <name type="scientific">[Clostridium] aminophilum</name>
    <dbReference type="NCBI Taxonomy" id="1526"/>
    <lineage>
        <taxon>Bacteria</taxon>
        <taxon>Bacillati</taxon>
        <taxon>Bacillota</taxon>
        <taxon>Clostridia</taxon>
        <taxon>Lachnospirales</taxon>
        <taxon>Lachnospiraceae</taxon>
    </lineage>
</organism>
<accession>A0A1I0BSM3</accession>
<dbReference type="InterPro" id="IPR007597">
    <property type="entry name" value="CheC"/>
</dbReference>
<evidence type="ECO:0000256" key="3">
    <source>
        <dbReference type="ARBA" id="ARBA00022475"/>
    </source>
</evidence>
<feature type="domain" description="CheC-like protein" evidence="9">
    <location>
        <begin position="9"/>
        <end position="46"/>
    </location>
</feature>
<dbReference type="Pfam" id="PF04509">
    <property type="entry name" value="CheC"/>
    <property type="match status" value="2"/>
</dbReference>
<dbReference type="InterPro" id="IPR028976">
    <property type="entry name" value="CheC-like_sf"/>
</dbReference>
<dbReference type="Gene3D" id="3.40.1550.10">
    <property type="entry name" value="CheC-like"/>
    <property type="match status" value="1"/>
</dbReference>
<dbReference type="GO" id="GO:0016787">
    <property type="term" value="F:hydrolase activity"/>
    <property type="evidence" value="ECO:0007669"/>
    <property type="project" value="InterPro"/>
</dbReference>
<feature type="compositionally biased region" description="Low complexity" evidence="7">
    <location>
        <begin position="213"/>
        <end position="236"/>
    </location>
</feature>
<dbReference type="Pfam" id="PF01052">
    <property type="entry name" value="FliMN_C"/>
    <property type="match status" value="1"/>
</dbReference>
<keyword evidence="3" id="KW-1003">Cell membrane</keyword>
<dbReference type="STRING" id="1526.SAMN02910262_00871"/>
<dbReference type="InterPro" id="IPR051469">
    <property type="entry name" value="FliN/MopA/SpaO"/>
</dbReference>
<dbReference type="GO" id="GO:0005886">
    <property type="term" value="C:plasma membrane"/>
    <property type="evidence" value="ECO:0007669"/>
    <property type="project" value="UniProtKB-SubCell"/>
</dbReference>
<gene>
    <name evidence="10" type="ORF">SAMN04487771_100523</name>
</gene>
<dbReference type="PANTHER" id="PTHR43484">
    <property type="match status" value="1"/>
</dbReference>
<comment type="similarity">
    <text evidence="2">Belongs to the FliN/MopA/SpaO family.</text>
</comment>
<dbReference type="NCBIfam" id="TIGR02480">
    <property type="entry name" value="fliN"/>
    <property type="match status" value="1"/>
</dbReference>
<comment type="subcellular location">
    <subcellularLocation>
        <location evidence="1">Cell membrane</location>
        <topology evidence="1">Peripheral membrane protein</topology>
        <orientation evidence="1">Cytoplasmic side</orientation>
    </subcellularLocation>
</comment>
<evidence type="ECO:0000256" key="6">
    <source>
        <dbReference type="ARBA" id="ARBA00023136"/>
    </source>
</evidence>
<dbReference type="RefSeq" id="WP_074648572.1">
    <property type="nucleotide sequence ID" value="NZ_FOIL01000005.1"/>
</dbReference>
<evidence type="ECO:0000313" key="11">
    <source>
        <dbReference type="Proteomes" id="UP000199820"/>
    </source>
</evidence>
<keyword evidence="11" id="KW-1185">Reference proteome</keyword>
<feature type="compositionally biased region" description="Pro residues" evidence="7">
    <location>
        <begin position="312"/>
        <end position="324"/>
    </location>
</feature>
<dbReference type="InterPro" id="IPR001172">
    <property type="entry name" value="FliN_T3SS_HrcQb"/>
</dbReference>
<keyword evidence="10" id="KW-0966">Cell projection</keyword>